<dbReference type="AlphaFoldDB" id="A0A494X4P8"/>
<sequence length="439" mass="48357">MSNSIVQIGRQRFVSGLFWQSLSRRRELRKEALELAQKLNFDLLIVRIERDVAEAGFASSRDGVQPGLLSLGAMVSQAIAKQGAQYDGRQQPAPNWLGAFKLPDGRWAYFAVRDNLFLPNGDCLGSREEIFDRLIADYGLGGWNVVIGDAELESLGFHNFYQRGLDDLLPQRNGKARVQRWWALQSARRNVAMPLAVCAVAAVLVTGGAFGYMKYREHQREVEFERMVAVMRQRAAANGQGAGGAGGPAIVHPWVTQPTPAAFLRACVRAFGEMSPGGWQLDEYSCSPANASYVWSRNGSTVGYLLADLPGAQIDGSGDRAVLTVPLALPGAGEERLETERNMRLRLLNAFQPLGIALKLDVVQQREDSSLKHTLEQSLPGGQEVHPKAPDWRTWHVAADLGGLTPTLVETLFDQPGIRLDKVSYRDGNWSVEGEIYAK</sequence>
<evidence type="ECO:0000313" key="3">
    <source>
        <dbReference type="Proteomes" id="UP000280434"/>
    </source>
</evidence>
<proteinExistence type="predicted"/>
<evidence type="ECO:0000313" key="2">
    <source>
        <dbReference type="EMBL" id="RKP44651.1"/>
    </source>
</evidence>
<dbReference type="InterPro" id="IPR009663">
    <property type="entry name" value="PAP_PilO"/>
</dbReference>
<protein>
    <submittedName>
        <fullName evidence="2">PilO family protein</fullName>
    </submittedName>
</protein>
<keyword evidence="3" id="KW-1185">Reference proteome</keyword>
<dbReference type="RefSeq" id="WP_121281074.1">
    <property type="nucleotide sequence ID" value="NZ_RBZV01000012.1"/>
</dbReference>
<feature type="transmembrane region" description="Helical" evidence="1">
    <location>
        <begin position="191"/>
        <end position="212"/>
    </location>
</feature>
<accession>A0A494X4P8</accession>
<dbReference type="Proteomes" id="UP000280434">
    <property type="component" value="Unassembled WGS sequence"/>
</dbReference>
<organism evidence="2 3">
    <name type="scientific">Trinickia fusca</name>
    <dbReference type="NCBI Taxonomy" id="2419777"/>
    <lineage>
        <taxon>Bacteria</taxon>
        <taxon>Pseudomonadati</taxon>
        <taxon>Pseudomonadota</taxon>
        <taxon>Betaproteobacteria</taxon>
        <taxon>Burkholderiales</taxon>
        <taxon>Burkholderiaceae</taxon>
        <taxon>Trinickia</taxon>
    </lineage>
</organism>
<gene>
    <name evidence="2" type="ORF">D7S89_22235</name>
</gene>
<reference evidence="2 3" key="1">
    <citation type="submission" date="2018-10" db="EMBL/GenBank/DDBJ databases">
        <title>Paraburkholderia sp. 7MK8-2, isolated from soil.</title>
        <authorList>
            <person name="Gao Z.-H."/>
            <person name="Qiu L.-H."/>
        </authorList>
    </citation>
    <scope>NUCLEOTIDE SEQUENCE [LARGE SCALE GENOMIC DNA]</scope>
    <source>
        <strain evidence="2 3">7MK8-2</strain>
    </source>
</reference>
<keyword evidence="1" id="KW-0472">Membrane</keyword>
<comment type="caution">
    <text evidence="2">The sequence shown here is derived from an EMBL/GenBank/DDBJ whole genome shotgun (WGS) entry which is preliminary data.</text>
</comment>
<keyword evidence="1" id="KW-0812">Transmembrane</keyword>
<evidence type="ECO:0000256" key="1">
    <source>
        <dbReference type="SAM" id="Phobius"/>
    </source>
</evidence>
<dbReference type="OrthoDB" id="6451163at2"/>
<dbReference type="Pfam" id="PF06864">
    <property type="entry name" value="PAP_PilO"/>
    <property type="match status" value="1"/>
</dbReference>
<keyword evidence="1" id="KW-1133">Transmembrane helix</keyword>
<dbReference type="EMBL" id="RBZV01000012">
    <property type="protein sequence ID" value="RKP44651.1"/>
    <property type="molecule type" value="Genomic_DNA"/>
</dbReference>
<name>A0A494X4P8_9BURK</name>